<evidence type="ECO:0000256" key="4">
    <source>
        <dbReference type="ARBA" id="ARBA00023242"/>
    </source>
</evidence>
<dbReference type="InterPro" id="IPR019038">
    <property type="entry name" value="POLD3"/>
</dbReference>
<accession>A0A2J7QAG5</accession>
<dbReference type="Pfam" id="PF09507">
    <property type="entry name" value="CDC27"/>
    <property type="match status" value="1"/>
</dbReference>
<keyword evidence="3" id="KW-0235">DNA replication</keyword>
<sequence>MGGMGAMVEMDVGSLRLYLQNIEEYVMDEDKIVTYKWLSKNLDIHVNTAKQLLYTFATEQKDDVHLTYLVGGVLCDGTGCKIQIVRQEDLEKAKAEFKALTSEHVYSVQKARTLPDLGALYAVDVHMRDENEDDKRVTSSFLVKKPPQICQLFLKTDCRTLRCYSAKFSEVPLWCFCIS</sequence>
<gene>
    <name evidence="5" type="ORF">B7P43_G03826</name>
</gene>
<dbReference type="Proteomes" id="UP000235965">
    <property type="component" value="Unassembled WGS sequence"/>
</dbReference>
<dbReference type="EMBL" id="NEVH01016330">
    <property type="protein sequence ID" value="PNF25573.1"/>
    <property type="molecule type" value="Genomic_DNA"/>
</dbReference>
<dbReference type="FunFam" id="3.90.1030.20:FF:000002">
    <property type="entry name" value="DNA polymerase delta subunit"/>
    <property type="match status" value="1"/>
</dbReference>
<reference evidence="5 6" key="1">
    <citation type="submission" date="2017-12" db="EMBL/GenBank/DDBJ databases">
        <title>Hemimetabolous genomes reveal molecular basis of termite eusociality.</title>
        <authorList>
            <person name="Harrison M.C."/>
            <person name="Jongepier E."/>
            <person name="Robertson H.M."/>
            <person name="Arning N."/>
            <person name="Bitard-Feildel T."/>
            <person name="Chao H."/>
            <person name="Childers C.P."/>
            <person name="Dinh H."/>
            <person name="Doddapaneni H."/>
            <person name="Dugan S."/>
            <person name="Gowin J."/>
            <person name="Greiner C."/>
            <person name="Han Y."/>
            <person name="Hu H."/>
            <person name="Hughes D.S.T."/>
            <person name="Huylmans A.-K."/>
            <person name="Kemena C."/>
            <person name="Kremer L.P.M."/>
            <person name="Lee S.L."/>
            <person name="Lopez-Ezquerra A."/>
            <person name="Mallet L."/>
            <person name="Monroy-Kuhn J.M."/>
            <person name="Moser A."/>
            <person name="Murali S.C."/>
            <person name="Muzny D.M."/>
            <person name="Otani S."/>
            <person name="Piulachs M.-D."/>
            <person name="Poelchau M."/>
            <person name="Qu J."/>
            <person name="Schaub F."/>
            <person name="Wada-Katsumata A."/>
            <person name="Worley K.C."/>
            <person name="Xie Q."/>
            <person name="Ylla G."/>
            <person name="Poulsen M."/>
            <person name="Gibbs R.A."/>
            <person name="Schal C."/>
            <person name="Richards S."/>
            <person name="Belles X."/>
            <person name="Korb J."/>
            <person name="Bornberg-Bauer E."/>
        </authorList>
    </citation>
    <scope>NUCLEOTIDE SEQUENCE [LARGE SCALE GENOMIC DNA]</scope>
    <source>
        <tissue evidence="5">Whole body</tissue>
    </source>
</reference>
<dbReference type="InterPro" id="IPR041913">
    <property type="entry name" value="POLD3_sf"/>
</dbReference>
<dbReference type="GO" id="GO:0003887">
    <property type="term" value="F:DNA-directed DNA polymerase activity"/>
    <property type="evidence" value="ECO:0007669"/>
    <property type="project" value="TreeGrafter"/>
</dbReference>
<comment type="caution">
    <text evidence="5">The sequence shown here is derived from an EMBL/GenBank/DDBJ whole genome shotgun (WGS) entry which is preliminary data.</text>
</comment>
<protein>
    <recommendedName>
        <fullName evidence="2">DNA polymerase delta subunit 3</fullName>
    </recommendedName>
</protein>
<keyword evidence="6" id="KW-1185">Reference proteome</keyword>
<keyword evidence="4" id="KW-0539">Nucleus</keyword>
<dbReference type="PANTHER" id="PTHR17598">
    <property type="entry name" value="DNA POLYMERASE DELTA SUBUNIT 3"/>
    <property type="match status" value="1"/>
</dbReference>
<dbReference type="GO" id="GO:0006271">
    <property type="term" value="P:DNA strand elongation involved in DNA replication"/>
    <property type="evidence" value="ECO:0007669"/>
    <property type="project" value="TreeGrafter"/>
</dbReference>
<dbReference type="Gene3D" id="3.90.1030.20">
    <property type="entry name" value="DNA polymerase delta, p66 (Cdc27) subunit, wHTH domain"/>
    <property type="match status" value="1"/>
</dbReference>
<organism evidence="5 6">
    <name type="scientific">Cryptotermes secundus</name>
    <dbReference type="NCBI Taxonomy" id="105785"/>
    <lineage>
        <taxon>Eukaryota</taxon>
        <taxon>Metazoa</taxon>
        <taxon>Ecdysozoa</taxon>
        <taxon>Arthropoda</taxon>
        <taxon>Hexapoda</taxon>
        <taxon>Insecta</taxon>
        <taxon>Pterygota</taxon>
        <taxon>Neoptera</taxon>
        <taxon>Polyneoptera</taxon>
        <taxon>Dictyoptera</taxon>
        <taxon>Blattodea</taxon>
        <taxon>Blattoidea</taxon>
        <taxon>Termitoidae</taxon>
        <taxon>Kalotermitidae</taxon>
        <taxon>Cryptotermitinae</taxon>
        <taxon>Cryptotermes</taxon>
    </lineage>
</organism>
<evidence type="ECO:0000256" key="2">
    <source>
        <dbReference type="ARBA" id="ARBA00017589"/>
    </source>
</evidence>
<proteinExistence type="predicted"/>
<comment type="subcellular location">
    <subcellularLocation>
        <location evidence="1">Nucleus</location>
    </subcellularLocation>
</comment>
<dbReference type="PANTHER" id="PTHR17598:SF13">
    <property type="entry name" value="DNA POLYMERASE DELTA SUBUNIT 3"/>
    <property type="match status" value="1"/>
</dbReference>
<name>A0A2J7QAG5_9NEOP</name>
<dbReference type="AlphaFoldDB" id="A0A2J7QAG5"/>
<dbReference type="GO" id="GO:0043625">
    <property type="term" value="C:delta DNA polymerase complex"/>
    <property type="evidence" value="ECO:0007669"/>
    <property type="project" value="InterPro"/>
</dbReference>
<evidence type="ECO:0000313" key="6">
    <source>
        <dbReference type="Proteomes" id="UP000235965"/>
    </source>
</evidence>
<dbReference type="GO" id="GO:0006297">
    <property type="term" value="P:nucleotide-excision repair, DNA gap filling"/>
    <property type="evidence" value="ECO:0007669"/>
    <property type="project" value="TreeGrafter"/>
</dbReference>
<dbReference type="GO" id="GO:1904161">
    <property type="term" value="P:DNA synthesis involved in UV-damage excision repair"/>
    <property type="evidence" value="ECO:0007669"/>
    <property type="project" value="TreeGrafter"/>
</dbReference>
<dbReference type="OrthoDB" id="514823at2759"/>
<evidence type="ECO:0000256" key="3">
    <source>
        <dbReference type="ARBA" id="ARBA00022705"/>
    </source>
</evidence>
<evidence type="ECO:0000256" key="1">
    <source>
        <dbReference type="ARBA" id="ARBA00004123"/>
    </source>
</evidence>
<evidence type="ECO:0000313" key="5">
    <source>
        <dbReference type="EMBL" id="PNF25573.1"/>
    </source>
</evidence>